<comment type="caution">
    <text evidence="2">The sequence shown here is derived from an EMBL/GenBank/DDBJ whole genome shotgun (WGS) entry which is preliminary data.</text>
</comment>
<protein>
    <recommendedName>
        <fullName evidence="4">DUF2382 domain-containing protein</fullName>
    </recommendedName>
</protein>
<organism evidence="2 3">
    <name type="scientific">Actinokineospora xionganensis</name>
    <dbReference type="NCBI Taxonomy" id="2684470"/>
    <lineage>
        <taxon>Bacteria</taxon>
        <taxon>Bacillati</taxon>
        <taxon>Actinomycetota</taxon>
        <taxon>Actinomycetes</taxon>
        <taxon>Pseudonocardiales</taxon>
        <taxon>Pseudonocardiaceae</taxon>
        <taxon>Actinokineospora</taxon>
    </lineage>
</organism>
<evidence type="ECO:0000313" key="3">
    <source>
        <dbReference type="Proteomes" id="UP000734823"/>
    </source>
</evidence>
<reference evidence="2 3" key="1">
    <citation type="submission" date="2020-06" db="EMBL/GenBank/DDBJ databases">
        <title>Actinokineospora xiongansis sp. nov., isolated from soil of Baiyangdian.</title>
        <authorList>
            <person name="Zhang X."/>
        </authorList>
    </citation>
    <scope>NUCLEOTIDE SEQUENCE [LARGE SCALE GENOMIC DNA]</scope>
    <source>
        <strain evidence="2 3">HBU206404</strain>
    </source>
</reference>
<sequence length="206" mass="21767">MERSLGPCEADRGIEGDDAFGASTQWRRTRIAWAAIPRVGGAGEGAHVDGRFACAVFGVAEVEDALGRIDRGGIERDALDPLGSPRGSRIQDGQGGAEVVGGEETGATAWIEDRVAEDRVVEDKAVEDGLIQRTVIKDRVIEGRVGQSLAIEGRAIPDRSSRSGISQGGAIRGGMDQSWVVQSRTIAGRSSMDRVGQSLTIQSRIA</sequence>
<name>A0ABR7L0R8_9PSEU</name>
<proteinExistence type="predicted"/>
<keyword evidence="3" id="KW-1185">Reference proteome</keyword>
<dbReference type="Proteomes" id="UP000734823">
    <property type="component" value="Unassembled WGS sequence"/>
</dbReference>
<gene>
    <name evidence="2" type="ORF">GPZ80_03525</name>
</gene>
<accession>A0ABR7L0R8</accession>
<dbReference type="RefSeq" id="WP_187218339.1">
    <property type="nucleotide sequence ID" value="NZ_JABVED010000002.1"/>
</dbReference>
<evidence type="ECO:0000313" key="2">
    <source>
        <dbReference type="EMBL" id="MBC6446244.1"/>
    </source>
</evidence>
<feature type="region of interest" description="Disordered" evidence="1">
    <location>
        <begin position="77"/>
        <end position="100"/>
    </location>
</feature>
<dbReference type="EMBL" id="JABVED010000002">
    <property type="protein sequence ID" value="MBC6446244.1"/>
    <property type="molecule type" value="Genomic_DNA"/>
</dbReference>
<evidence type="ECO:0000256" key="1">
    <source>
        <dbReference type="SAM" id="MobiDB-lite"/>
    </source>
</evidence>
<evidence type="ECO:0008006" key="4">
    <source>
        <dbReference type="Google" id="ProtNLM"/>
    </source>
</evidence>